<gene>
    <name evidence="2" type="ORF">TNCV_4647981</name>
</gene>
<accession>A0A8X6T3Y5</accession>
<reference evidence="2" key="1">
    <citation type="submission" date="2020-08" db="EMBL/GenBank/DDBJ databases">
        <title>Multicomponent nature underlies the extraordinary mechanical properties of spider dragline silk.</title>
        <authorList>
            <person name="Kono N."/>
            <person name="Nakamura H."/>
            <person name="Mori M."/>
            <person name="Yoshida Y."/>
            <person name="Ohtoshi R."/>
            <person name="Malay A.D."/>
            <person name="Moran D.A.P."/>
            <person name="Tomita M."/>
            <person name="Numata K."/>
            <person name="Arakawa K."/>
        </authorList>
    </citation>
    <scope>NUCLEOTIDE SEQUENCE</scope>
</reference>
<feature type="compositionally biased region" description="Polar residues" evidence="1">
    <location>
        <begin position="94"/>
        <end position="103"/>
    </location>
</feature>
<feature type="region of interest" description="Disordered" evidence="1">
    <location>
        <begin position="62"/>
        <end position="103"/>
    </location>
</feature>
<sequence length="103" mass="11541">MSSLSSVWRRVLCQMGQFKNGNRRLSRLQGGTAMLEDRDYSSGTVRKDSSKTTIDKILTVNSKKEGGMNETPATNTERAGRRSDPETSWRRSGITRSLTQQVT</sequence>
<evidence type="ECO:0000256" key="1">
    <source>
        <dbReference type="SAM" id="MobiDB-lite"/>
    </source>
</evidence>
<name>A0A8X6T3Y5_TRICX</name>
<feature type="compositionally biased region" description="Basic and acidic residues" evidence="1">
    <location>
        <begin position="78"/>
        <end position="89"/>
    </location>
</feature>
<protein>
    <submittedName>
        <fullName evidence="2">Uncharacterized protein</fullName>
    </submittedName>
</protein>
<dbReference type="AlphaFoldDB" id="A0A8X6T3Y5"/>
<dbReference type="Proteomes" id="UP000887159">
    <property type="component" value="Unassembled WGS sequence"/>
</dbReference>
<keyword evidence="3" id="KW-1185">Reference proteome</keyword>
<evidence type="ECO:0000313" key="3">
    <source>
        <dbReference type="Proteomes" id="UP000887159"/>
    </source>
</evidence>
<comment type="caution">
    <text evidence="2">The sequence shown here is derived from an EMBL/GenBank/DDBJ whole genome shotgun (WGS) entry which is preliminary data.</text>
</comment>
<evidence type="ECO:0000313" key="2">
    <source>
        <dbReference type="EMBL" id="GFY19626.1"/>
    </source>
</evidence>
<proteinExistence type="predicted"/>
<dbReference type="EMBL" id="BMAU01021353">
    <property type="protein sequence ID" value="GFY19626.1"/>
    <property type="molecule type" value="Genomic_DNA"/>
</dbReference>
<organism evidence="2 3">
    <name type="scientific">Trichonephila clavipes</name>
    <name type="common">Golden silk orbweaver</name>
    <name type="synonym">Nephila clavipes</name>
    <dbReference type="NCBI Taxonomy" id="2585209"/>
    <lineage>
        <taxon>Eukaryota</taxon>
        <taxon>Metazoa</taxon>
        <taxon>Ecdysozoa</taxon>
        <taxon>Arthropoda</taxon>
        <taxon>Chelicerata</taxon>
        <taxon>Arachnida</taxon>
        <taxon>Araneae</taxon>
        <taxon>Araneomorphae</taxon>
        <taxon>Entelegynae</taxon>
        <taxon>Araneoidea</taxon>
        <taxon>Nephilidae</taxon>
        <taxon>Trichonephila</taxon>
    </lineage>
</organism>